<dbReference type="Proteomes" id="UP000605848">
    <property type="component" value="Unassembled WGS sequence"/>
</dbReference>
<reference evidence="6" key="1">
    <citation type="submission" date="2021-01" db="EMBL/GenBank/DDBJ databases">
        <title>Microvirga sp.</title>
        <authorList>
            <person name="Kim M.K."/>
        </authorList>
    </citation>
    <scope>NUCLEOTIDE SEQUENCE</scope>
    <source>
        <strain evidence="6">5420S-16</strain>
    </source>
</reference>
<evidence type="ECO:0000313" key="6">
    <source>
        <dbReference type="EMBL" id="MBL0407023.1"/>
    </source>
</evidence>
<proteinExistence type="predicted"/>
<feature type="binding site" evidence="5">
    <location>
        <position position="121"/>
    </location>
    <ligand>
        <name>substrate</name>
    </ligand>
</feature>
<dbReference type="EMBL" id="JAEQMY010000060">
    <property type="protein sequence ID" value="MBL0407023.1"/>
    <property type="molecule type" value="Genomic_DNA"/>
</dbReference>
<keyword evidence="5" id="KW-0460">Magnesium</keyword>
<evidence type="ECO:0000256" key="4">
    <source>
        <dbReference type="ARBA" id="ARBA00030169"/>
    </source>
</evidence>
<dbReference type="PANTHER" id="PTHR33254">
    <property type="entry name" value="4-HYDROXY-4-METHYL-2-OXOGLUTARATE ALDOLASE 3-RELATED"/>
    <property type="match status" value="1"/>
</dbReference>
<sequence length="224" mass="23904">MPTRLHQPSGERLPAAILDEWRKIPAAVAADLLRGRGHADPGIRPLRRFGSKSWLVGSAVTAWCEAADYGPVHHAINIAQAGDVIVVDAGGRSDAAMIGELLSGSARRKGIAGVIIDGAVRDAGMLSEWPDFVVFSRWVTPRGPSSMERGTVNEPVVFGGVPVSPFDIVIGDDDGLVFVPRQRAEELLPAALARVKAETEWEAVLATGRSTVDVFNVPKADESR</sequence>
<dbReference type="SUPFAM" id="SSF89562">
    <property type="entry name" value="RraA-like"/>
    <property type="match status" value="1"/>
</dbReference>
<keyword evidence="7" id="KW-1185">Reference proteome</keyword>
<dbReference type="Gene3D" id="3.50.30.40">
    <property type="entry name" value="Ribonuclease E inhibitor RraA/RraA-like"/>
    <property type="match status" value="1"/>
</dbReference>
<dbReference type="InterPro" id="IPR036704">
    <property type="entry name" value="RraA/RraA-like_sf"/>
</dbReference>
<comment type="cofactor">
    <cofactor evidence="1">
        <name>a divalent metal cation</name>
        <dbReference type="ChEBI" id="CHEBI:60240"/>
    </cofactor>
</comment>
<keyword evidence="6" id="KW-0489">Methyltransferase</keyword>
<evidence type="ECO:0000256" key="2">
    <source>
        <dbReference type="ARBA" id="ARBA00016549"/>
    </source>
</evidence>
<dbReference type="GO" id="GO:0008168">
    <property type="term" value="F:methyltransferase activity"/>
    <property type="evidence" value="ECO:0007669"/>
    <property type="project" value="UniProtKB-KW"/>
</dbReference>
<comment type="caution">
    <text evidence="6">The sequence shown here is derived from an EMBL/GenBank/DDBJ whole genome shotgun (WGS) entry which is preliminary data.</text>
</comment>
<evidence type="ECO:0000256" key="1">
    <source>
        <dbReference type="ARBA" id="ARBA00001968"/>
    </source>
</evidence>
<dbReference type="CDD" id="cd16841">
    <property type="entry name" value="RraA_family"/>
    <property type="match status" value="1"/>
</dbReference>
<dbReference type="RefSeq" id="WP_202063881.1">
    <property type="nucleotide sequence ID" value="NZ_JAEQMY010000060.1"/>
</dbReference>
<protein>
    <recommendedName>
        <fullName evidence="2">Putative 4-hydroxy-4-methyl-2-oxoglutarate aldolase</fullName>
    </recommendedName>
    <alternativeName>
        <fullName evidence="3">Regulator of ribonuclease activity homolog</fullName>
    </alternativeName>
    <alternativeName>
        <fullName evidence="4">RraA-like protein</fullName>
    </alternativeName>
</protein>
<dbReference type="GO" id="GO:0046872">
    <property type="term" value="F:metal ion binding"/>
    <property type="evidence" value="ECO:0007669"/>
    <property type="project" value="UniProtKB-KW"/>
</dbReference>
<keyword evidence="6" id="KW-0808">Transferase</keyword>
<gene>
    <name evidence="6" type="ORF">JKG68_24095</name>
</gene>
<dbReference type="Pfam" id="PF03737">
    <property type="entry name" value="RraA-like"/>
    <property type="match status" value="1"/>
</dbReference>
<dbReference type="GO" id="GO:0032259">
    <property type="term" value="P:methylation"/>
    <property type="evidence" value="ECO:0007669"/>
    <property type="project" value="UniProtKB-KW"/>
</dbReference>
<dbReference type="InterPro" id="IPR005493">
    <property type="entry name" value="RraA/RraA-like"/>
</dbReference>
<feature type="binding site" evidence="5">
    <location>
        <position position="122"/>
    </location>
    <ligand>
        <name>Mg(2+)</name>
        <dbReference type="ChEBI" id="CHEBI:18420"/>
    </ligand>
</feature>
<name>A0A937CYJ8_9HYPH</name>
<dbReference type="PANTHER" id="PTHR33254:SF4">
    <property type="entry name" value="4-HYDROXY-4-METHYL-2-OXOGLUTARATE ALDOLASE 3-RELATED"/>
    <property type="match status" value="1"/>
</dbReference>
<accession>A0A937CYJ8</accession>
<keyword evidence="5" id="KW-0479">Metal-binding</keyword>
<evidence type="ECO:0000256" key="3">
    <source>
        <dbReference type="ARBA" id="ARBA00029596"/>
    </source>
</evidence>
<organism evidence="6 7">
    <name type="scientific">Microvirga aerilata</name>
    <dbReference type="NCBI Taxonomy" id="670292"/>
    <lineage>
        <taxon>Bacteria</taxon>
        <taxon>Pseudomonadati</taxon>
        <taxon>Pseudomonadota</taxon>
        <taxon>Alphaproteobacteria</taxon>
        <taxon>Hyphomicrobiales</taxon>
        <taxon>Methylobacteriaceae</taxon>
        <taxon>Microvirga</taxon>
    </lineage>
</organism>
<feature type="binding site" evidence="5">
    <location>
        <begin position="99"/>
        <end position="102"/>
    </location>
    <ligand>
        <name>substrate</name>
    </ligand>
</feature>
<evidence type="ECO:0000256" key="5">
    <source>
        <dbReference type="PIRSR" id="PIRSR605493-1"/>
    </source>
</evidence>
<evidence type="ECO:0000313" key="7">
    <source>
        <dbReference type="Proteomes" id="UP000605848"/>
    </source>
</evidence>
<comment type="cofactor">
    <cofactor evidence="5">
        <name>Mg(2+)</name>
        <dbReference type="ChEBI" id="CHEBI:18420"/>
    </cofactor>
</comment>
<dbReference type="AlphaFoldDB" id="A0A937CYJ8"/>